<dbReference type="InterPro" id="IPR000182">
    <property type="entry name" value="GNAT_dom"/>
</dbReference>
<dbReference type="Pfam" id="PF14542">
    <property type="entry name" value="Acetyltransf_CG"/>
    <property type="match status" value="1"/>
</dbReference>
<dbReference type="PROSITE" id="PS51729">
    <property type="entry name" value="GNAT_YJDJ"/>
    <property type="match status" value="1"/>
</dbReference>
<gene>
    <name evidence="3" type="ORF">F1C12_11535</name>
</gene>
<protein>
    <submittedName>
        <fullName evidence="3">N-acetyltransferase</fullName>
    </submittedName>
</protein>
<dbReference type="PANTHER" id="PTHR31435">
    <property type="entry name" value="PROTEIN NATD1"/>
    <property type="match status" value="1"/>
</dbReference>
<accession>A0A7G6YB28</accession>
<name>A0A7G6YB28_9MICO</name>
<evidence type="ECO:0000313" key="3">
    <source>
        <dbReference type="EMBL" id="QNE35693.1"/>
    </source>
</evidence>
<dbReference type="RefSeq" id="WP_185275158.1">
    <property type="nucleotide sequence ID" value="NZ_CP043641.1"/>
</dbReference>
<proteinExistence type="predicted"/>
<evidence type="ECO:0000313" key="4">
    <source>
        <dbReference type="Proteomes" id="UP000515511"/>
    </source>
</evidence>
<dbReference type="InterPro" id="IPR016181">
    <property type="entry name" value="Acyl_CoA_acyltransferase"/>
</dbReference>
<feature type="domain" description="N-acetyltransferase" evidence="2">
    <location>
        <begin position="6"/>
        <end position="93"/>
    </location>
</feature>
<reference evidence="4" key="1">
    <citation type="submission" date="2019-09" db="EMBL/GenBank/DDBJ databases">
        <title>Antimicrobial potential of Antarctic Bacteria.</title>
        <authorList>
            <person name="Benaud N."/>
            <person name="Edwards R.J."/>
            <person name="Ferrari B.C."/>
        </authorList>
    </citation>
    <scope>NUCLEOTIDE SEQUENCE [LARGE SCALE GENOMIC DNA]</scope>
    <source>
        <strain evidence="4">INR9</strain>
    </source>
</reference>
<dbReference type="GO" id="GO:0016747">
    <property type="term" value="F:acyltransferase activity, transferring groups other than amino-acyl groups"/>
    <property type="evidence" value="ECO:0007669"/>
    <property type="project" value="InterPro"/>
</dbReference>
<dbReference type="AlphaFoldDB" id="A0A7G6YB28"/>
<evidence type="ECO:0000259" key="2">
    <source>
        <dbReference type="PROSITE" id="PS51729"/>
    </source>
</evidence>
<feature type="domain" description="N-acetyltransferase" evidence="1">
    <location>
        <begin position="1"/>
        <end position="97"/>
    </location>
</feature>
<dbReference type="SUPFAM" id="SSF55729">
    <property type="entry name" value="Acyl-CoA N-acyltransferases (Nat)"/>
    <property type="match status" value="1"/>
</dbReference>
<dbReference type="Proteomes" id="UP000515511">
    <property type="component" value="Chromosome"/>
</dbReference>
<dbReference type="InterPro" id="IPR031165">
    <property type="entry name" value="GNAT_YJDJ"/>
</dbReference>
<dbReference type="PROSITE" id="PS51186">
    <property type="entry name" value="GNAT"/>
    <property type="match status" value="1"/>
</dbReference>
<keyword evidence="3" id="KW-0808">Transferase</keyword>
<organism evidence="3 4">
    <name type="scientific">Leifsonia shinshuensis</name>
    <dbReference type="NCBI Taxonomy" id="150026"/>
    <lineage>
        <taxon>Bacteria</taxon>
        <taxon>Bacillati</taxon>
        <taxon>Actinomycetota</taxon>
        <taxon>Actinomycetes</taxon>
        <taxon>Micrococcales</taxon>
        <taxon>Microbacteriaceae</taxon>
        <taxon>Leifsonia</taxon>
    </lineage>
</organism>
<dbReference type="KEGG" id="lse:F1C12_11535"/>
<dbReference type="Gene3D" id="3.40.630.30">
    <property type="match status" value="1"/>
</dbReference>
<dbReference type="EMBL" id="CP043641">
    <property type="protein sequence ID" value="QNE35693.1"/>
    <property type="molecule type" value="Genomic_DNA"/>
</dbReference>
<dbReference type="PANTHER" id="PTHR31435:SF9">
    <property type="entry name" value="PROTEIN NATD1"/>
    <property type="match status" value="1"/>
</dbReference>
<evidence type="ECO:0000259" key="1">
    <source>
        <dbReference type="PROSITE" id="PS51186"/>
    </source>
</evidence>
<dbReference type="InterPro" id="IPR045057">
    <property type="entry name" value="Gcn5-rel_NAT"/>
</dbReference>
<sequence>MSTEFSNETDARRYAMRIDGELVGALDYSVLGSSISLTRAFTVPAQRGKGYAADLVAYAVDDIERTSDRKIVPMCWYVAEWFDRHPERAGLLQRRAG</sequence>